<accession>A0A015JAK3</accession>
<dbReference type="OrthoDB" id="124041at2759"/>
<name>A0A015JAK3_RHIIW</name>
<evidence type="ECO:0000256" key="2">
    <source>
        <dbReference type="ARBA" id="ARBA00004604"/>
    </source>
</evidence>
<evidence type="ECO:0000313" key="9">
    <source>
        <dbReference type="EMBL" id="EXX51919.1"/>
    </source>
</evidence>
<dbReference type="Pfam" id="PF01868">
    <property type="entry name" value="RNase_P-MRP_p29"/>
    <property type="match status" value="1"/>
</dbReference>
<dbReference type="STRING" id="1432141.A0A015JAK3"/>
<organism evidence="9 10">
    <name type="scientific">Rhizophagus irregularis (strain DAOM 197198w)</name>
    <name type="common">Glomus intraradices</name>
    <dbReference type="NCBI Taxonomy" id="1432141"/>
    <lineage>
        <taxon>Eukaryota</taxon>
        <taxon>Fungi</taxon>
        <taxon>Fungi incertae sedis</taxon>
        <taxon>Mucoromycota</taxon>
        <taxon>Glomeromycotina</taxon>
        <taxon>Glomeromycetes</taxon>
        <taxon>Glomerales</taxon>
        <taxon>Glomeraceae</taxon>
        <taxon>Rhizophagus</taxon>
    </lineage>
</organism>
<dbReference type="Gene3D" id="2.30.30.210">
    <property type="entry name" value="Ribonuclease P/MRP, subunit p29"/>
    <property type="match status" value="1"/>
</dbReference>
<proteinExistence type="inferred from homology"/>
<comment type="function">
    <text evidence="1">Component of ribonuclease P, a ribonucleoprotein complex that generates mature tRNA molecules by cleaving their 5'-ends.</text>
</comment>
<dbReference type="SMART" id="SM00538">
    <property type="entry name" value="POP4"/>
    <property type="match status" value="1"/>
</dbReference>
<dbReference type="PANTHER" id="PTHR13348">
    <property type="entry name" value="RIBONUCLEASE P SUBUNIT P29"/>
    <property type="match status" value="1"/>
</dbReference>
<keyword evidence="6" id="KW-0819">tRNA processing</keyword>
<evidence type="ECO:0000256" key="5">
    <source>
        <dbReference type="ARBA" id="ARBA00022553"/>
    </source>
</evidence>
<dbReference type="SUPFAM" id="SSF101744">
    <property type="entry name" value="Rof/RNase P subunit-like"/>
    <property type="match status" value="1"/>
</dbReference>
<dbReference type="OMA" id="IPKSECV"/>
<dbReference type="GO" id="GO:0030677">
    <property type="term" value="C:ribonuclease P complex"/>
    <property type="evidence" value="ECO:0007669"/>
    <property type="project" value="InterPro"/>
</dbReference>
<evidence type="ECO:0000256" key="1">
    <source>
        <dbReference type="ARBA" id="ARBA00002435"/>
    </source>
</evidence>
<comment type="caution">
    <text evidence="9">The sequence shown here is derived from an EMBL/GenBank/DDBJ whole genome shotgun (WGS) entry which is preliminary data.</text>
</comment>
<comment type="subunit">
    <text evidence="8">Component of nuclear RNase P and RNase MRP ribonucleoproteins. RNase P consists of a catalytic RNA moiety and 10 different protein chains; POP1, POP4, POP5, POP7, RPP14, RPP21, RPP25, RPP30, RPP38 and RPP40. Within the RNase P complex, POP1, POP7 and RPP25 form the 'finger' subcomplex, POP5, RPP14, RPP40 and homodimeric RPP30 form the 'palm' subcomplex, and RPP21, POP4 and RPP38 form the 'wrist' subcomplex. All subunits of the RNase P complex interact with the catalytic RNA. Several subunits of RNase P are also part of the RNase MRP complex. RNase MRP consists of a catalytic RNA moiety and about 8 protein subunits; POP1, POP7, RPP25, RPP30, RPP38, RPP40 and possibly also POP4 and POP5.</text>
</comment>
<evidence type="ECO:0000313" key="10">
    <source>
        <dbReference type="Proteomes" id="UP000022910"/>
    </source>
</evidence>
<dbReference type="InterPro" id="IPR002730">
    <property type="entry name" value="Rpp29/RNP1"/>
</dbReference>
<evidence type="ECO:0000256" key="4">
    <source>
        <dbReference type="ARBA" id="ARBA00016225"/>
    </source>
</evidence>
<evidence type="ECO:0000256" key="7">
    <source>
        <dbReference type="ARBA" id="ARBA00023242"/>
    </source>
</evidence>
<dbReference type="InterPro" id="IPR036980">
    <property type="entry name" value="RNase_P/MRP_Rpp29_sf"/>
</dbReference>
<reference evidence="9 10" key="1">
    <citation type="submission" date="2014-02" db="EMBL/GenBank/DDBJ databases">
        <title>Single nucleus genome sequencing reveals high similarity among nuclei of an endomycorrhizal fungus.</title>
        <authorList>
            <person name="Lin K."/>
            <person name="Geurts R."/>
            <person name="Zhang Z."/>
            <person name="Limpens E."/>
            <person name="Saunders D.G."/>
            <person name="Mu D."/>
            <person name="Pang E."/>
            <person name="Cao H."/>
            <person name="Cha H."/>
            <person name="Lin T."/>
            <person name="Zhou Q."/>
            <person name="Shang Y."/>
            <person name="Li Y."/>
            <person name="Ivanov S."/>
            <person name="Sharma T."/>
            <person name="Velzen R.V."/>
            <person name="Ruijter N.D."/>
            <person name="Aanen D.K."/>
            <person name="Win J."/>
            <person name="Kamoun S."/>
            <person name="Bisseling T."/>
            <person name="Huang S."/>
        </authorList>
    </citation>
    <scope>NUCLEOTIDE SEQUENCE [LARGE SCALE GENOMIC DNA]</scope>
    <source>
        <strain evidence="10">DAOM197198w</strain>
    </source>
</reference>
<dbReference type="GO" id="GO:0033204">
    <property type="term" value="F:ribonuclease P RNA binding"/>
    <property type="evidence" value="ECO:0007669"/>
    <property type="project" value="InterPro"/>
</dbReference>
<dbReference type="HOGENOM" id="CLU_078577_1_0_1"/>
<dbReference type="EMBL" id="JEMT01029520">
    <property type="protein sequence ID" value="EXX51919.1"/>
    <property type="molecule type" value="Genomic_DNA"/>
</dbReference>
<evidence type="ECO:0000256" key="6">
    <source>
        <dbReference type="ARBA" id="ARBA00022694"/>
    </source>
</evidence>
<keyword evidence="10" id="KW-1185">Reference proteome</keyword>
<keyword evidence="7" id="KW-0539">Nucleus</keyword>
<dbReference type="GO" id="GO:0000172">
    <property type="term" value="C:ribonuclease MRP complex"/>
    <property type="evidence" value="ECO:0007669"/>
    <property type="project" value="InterPro"/>
</dbReference>
<keyword evidence="5" id="KW-0597">Phosphoprotein</keyword>
<dbReference type="FunFam" id="2.30.30.210:FF:000001">
    <property type="entry name" value="Ribonuclease P protein subunit p29"/>
    <property type="match status" value="1"/>
</dbReference>
<dbReference type="InterPro" id="IPR023534">
    <property type="entry name" value="Rof/RNase_P-like"/>
</dbReference>
<dbReference type="GO" id="GO:0006364">
    <property type="term" value="P:rRNA processing"/>
    <property type="evidence" value="ECO:0007669"/>
    <property type="project" value="TreeGrafter"/>
</dbReference>
<dbReference type="GO" id="GO:0005730">
    <property type="term" value="C:nucleolus"/>
    <property type="evidence" value="ECO:0007669"/>
    <property type="project" value="UniProtKB-SubCell"/>
</dbReference>
<dbReference type="GO" id="GO:0001682">
    <property type="term" value="P:tRNA 5'-leader removal"/>
    <property type="evidence" value="ECO:0007669"/>
    <property type="project" value="InterPro"/>
</dbReference>
<evidence type="ECO:0000256" key="3">
    <source>
        <dbReference type="ARBA" id="ARBA00006181"/>
    </source>
</evidence>
<sequence length="227" mass="26378">MSNLYSQLPRYIQNSQVAKNERPPPVSETTRKFVPNFVMGSIESTSKDPAKIYTAKVKDKVMLLDNPLKSSEEKKKRTILKKKVKTMSAKEKRQTRIYEIPKECHKYELFVPLHELWLQYIEELYGKSSPNIFGQKLLKADFHGAILTVSKSKCASYIGVTGIAIQETENMFKLITRDNNMKCIPKGHSIFTFRLRDHMFTLYGDQFRYRSAIRATKKFKNKPSIDL</sequence>
<dbReference type="PANTHER" id="PTHR13348:SF0">
    <property type="entry name" value="RIBONUCLEASE P PROTEIN SUBUNIT P29"/>
    <property type="match status" value="1"/>
</dbReference>
<dbReference type="Proteomes" id="UP000022910">
    <property type="component" value="Unassembled WGS sequence"/>
</dbReference>
<dbReference type="SMR" id="A0A015JAK3"/>
<evidence type="ECO:0000256" key="8">
    <source>
        <dbReference type="ARBA" id="ARBA00046486"/>
    </source>
</evidence>
<dbReference type="InterPro" id="IPR016848">
    <property type="entry name" value="RNase_P/MRP_Rpp29-subunit"/>
</dbReference>
<comment type="similarity">
    <text evidence="3">Belongs to the eukaryotic/archaeal RNase P protein component 1 family.</text>
</comment>
<comment type="subcellular location">
    <subcellularLocation>
        <location evidence="2">Nucleus</location>
        <location evidence="2">Nucleolus</location>
    </subcellularLocation>
</comment>
<protein>
    <recommendedName>
        <fullName evidence="4">Ribonuclease P protein subunit p29</fullName>
    </recommendedName>
</protein>
<dbReference type="AlphaFoldDB" id="A0A015JAK3"/>
<gene>
    <name evidence="9" type="ORF">RirG_257560</name>
</gene>